<dbReference type="PANTHER" id="PTHR47326">
    <property type="entry name" value="TRANSPOSABLE ELEMENT TC3 TRANSPOSASE-LIKE PROTEIN"/>
    <property type="match status" value="1"/>
</dbReference>
<organism evidence="1 2">
    <name type="scientific">Araneus ventricosus</name>
    <name type="common">Orbweaver spider</name>
    <name type="synonym">Epeira ventricosa</name>
    <dbReference type="NCBI Taxonomy" id="182803"/>
    <lineage>
        <taxon>Eukaryota</taxon>
        <taxon>Metazoa</taxon>
        <taxon>Ecdysozoa</taxon>
        <taxon>Arthropoda</taxon>
        <taxon>Chelicerata</taxon>
        <taxon>Arachnida</taxon>
        <taxon>Araneae</taxon>
        <taxon>Araneomorphae</taxon>
        <taxon>Entelegynae</taxon>
        <taxon>Araneoidea</taxon>
        <taxon>Araneidae</taxon>
        <taxon>Araneus</taxon>
    </lineage>
</organism>
<sequence>MDLPLSTVHKIVRKVMLYPYKIKLVQQLEPNNPSVRESFALEFLGRMGVDEHWPWNILRTYEAHFYVNGEVNTHKCRNLAKQIHHVIHPLPLHSPKIIVWCGMTASVIIGPLSLDNIFVPTVKSSELSPMNKAFSKHS</sequence>
<name>A0A4Y2EM16_ARAVE</name>
<protein>
    <submittedName>
        <fullName evidence="1">Uncharacterized protein</fullName>
    </submittedName>
</protein>
<comment type="caution">
    <text evidence="1">The sequence shown here is derived from an EMBL/GenBank/DDBJ whole genome shotgun (WGS) entry which is preliminary data.</text>
</comment>
<dbReference type="AlphaFoldDB" id="A0A4Y2EM16"/>
<dbReference type="Proteomes" id="UP000499080">
    <property type="component" value="Unassembled WGS sequence"/>
</dbReference>
<evidence type="ECO:0000313" key="1">
    <source>
        <dbReference type="EMBL" id="GBM29901.1"/>
    </source>
</evidence>
<dbReference type="OrthoDB" id="8187225at2759"/>
<dbReference type="PANTHER" id="PTHR47326:SF1">
    <property type="entry name" value="HTH PSQ-TYPE DOMAIN-CONTAINING PROTEIN"/>
    <property type="match status" value="1"/>
</dbReference>
<dbReference type="EMBL" id="BGPR01000647">
    <property type="protein sequence ID" value="GBM29901.1"/>
    <property type="molecule type" value="Genomic_DNA"/>
</dbReference>
<reference evidence="1 2" key="1">
    <citation type="journal article" date="2019" name="Sci. Rep.">
        <title>Orb-weaving spider Araneus ventricosus genome elucidates the spidroin gene catalogue.</title>
        <authorList>
            <person name="Kono N."/>
            <person name="Nakamura H."/>
            <person name="Ohtoshi R."/>
            <person name="Moran D.A.P."/>
            <person name="Shinohara A."/>
            <person name="Yoshida Y."/>
            <person name="Fujiwara M."/>
            <person name="Mori M."/>
            <person name="Tomita M."/>
            <person name="Arakawa K."/>
        </authorList>
    </citation>
    <scope>NUCLEOTIDE SEQUENCE [LARGE SCALE GENOMIC DNA]</scope>
</reference>
<keyword evidence="2" id="KW-1185">Reference proteome</keyword>
<gene>
    <name evidence="1" type="ORF">AVEN_246461_1</name>
</gene>
<accession>A0A4Y2EM16</accession>
<proteinExistence type="predicted"/>
<evidence type="ECO:0000313" key="2">
    <source>
        <dbReference type="Proteomes" id="UP000499080"/>
    </source>
</evidence>